<evidence type="ECO:0000313" key="1">
    <source>
        <dbReference type="EMBL" id="KAI4839828.1"/>
    </source>
</evidence>
<reference evidence="1" key="1">
    <citation type="submission" date="2022-06" db="EMBL/GenBank/DDBJ databases">
        <title>The First Complete Genome of the Simian Malaria Parasite Plasmodium brasilianum.</title>
        <authorList>
            <person name="Bajic M."/>
            <person name="Ravishankar S."/>
        </authorList>
    </citation>
    <scope>NUCLEOTIDE SEQUENCE</scope>
    <source>
        <strain evidence="1">Bolivian I</strain>
    </source>
</reference>
<organism evidence="1 2">
    <name type="scientific">Plasmodium brasilianum</name>
    <dbReference type="NCBI Taxonomy" id="5824"/>
    <lineage>
        <taxon>Eukaryota</taxon>
        <taxon>Sar</taxon>
        <taxon>Alveolata</taxon>
        <taxon>Apicomplexa</taxon>
        <taxon>Aconoidasida</taxon>
        <taxon>Haemosporida</taxon>
        <taxon>Plasmodiidae</taxon>
        <taxon>Plasmodium</taxon>
        <taxon>Plasmodium (Plasmodium)</taxon>
    </lineage>
</organism>
<name>A0ACB9YDR9_PLABR</name>
<dbReference type="EMBL" id="CM043774">
    <property type="protein sequence ID" value="KAI4839828.1"/>
    <property type="molecule type" value="Genomic_DNA"/>
</dbReference>
<gene>
    <name evidence="1" type="ORF">MKS88_001731</name>
</gene>
<proteinExistence type="predicted"/>
<accession>A0ACB9YDR9</accession>
<sequence>MVIQIFIRNKYNKVFINIPLNSNKFCSDLDINYYIVKLLYKNIASNCGKSIDKKYPLYGYSCLRTNRLLSGSSLVVKSFEDTSCDQGDFKLMDNRNYIYDNSGGSKSERDKVKDISLKKERSNMLLKRKKNILNRIDAFFEKKLFNYLGPIDIIKNNLDINKITARKMVNRKVDLGISLPYLVFLTGLALFIILLALVALYDTGDAKTTTKVLSNALYYGIPIFIISLAVFNILGFIYISIKIAKYEKVKKNNSKIYYNIVNAFYKKYI</sequence>
<dbReference type="Proteomes" id="UP001056978">
    <property type="component" value="Chromosome 6"/>
</dbReference>
<evidence type="ECO:0000313" key="2">
    <source>
        <dbReference type="Proteomes" id="UP001056978"/>
    </source>
</evidence>
<protein>
    <submittedName>
        <fullName evidence="1">Uncharacterized protein</fullName>
    </submittedName>
</protein>
<keyword evidence="2" id="KW-1185">Reference proteome</keyword>
<comment type="caution">
    <text evidence="1">The sequence shown here is derived from an EMBL/GenBank/DDBJ whole genome shotgun (WGS) entry which is preliminary data.</text>
</comment>